<evidence type="ECO:0000313" key="2">
    <source>
        <dbReference type="Proteomes" id="UP000324767"/>
    </source>
</evidence>
<dbReference type="EMBL" id="VXIT01000005">
    <property type="protein sequence ID" value="KAA6412525.1"/>
    <property type="molecule type" value="Genomic_DNA"/>
</dbReference>
<name>A0A5M8PU43_9LECA</name>
<dbReference type="AlphaFoldDB" id="A0A5M8PU43"/>
<organism evidence="1 2">
    <name type="scientific">Lasallia pustulata</name>
    <dbReference type="NCBI Taxonomy" id="136370"/>
    <lineage>
        <taxon>Eukaryota</taxon>
        <taxon>Fungi</taxon>
        <taxon>Dikarya</taxon>
        <taxon>Ascomycota</taxon>
        <taxon>Pezizomycotina</taxon>
        <taxon>Lecanoromycetes</taxon>
        <taxon>OSLEUM clade</taxon>
        <taxon>Umbilicariomycetidae</taxon>
        <taxon>Umbilicariales</taxon>
        <taxon>Umbilicariaceae</taxon>
        <taxon>Lasallia</taxon>
    </lineage>
</organism>
<sequence length="112" mass="12386">MTVEVGGEELQGLEVDPCAAVAEGQGEDALFLVPHNYHPVLKTFSHPETQISPPSSSQEWKMIYPNTQYGHSSHLSARSDRSSVHIARIVLSSTTLRGRVPKPQQRLVKAKR</sequence>
<reference evidence="1 2" key="1">
    <citation type="submission" date="2019-09" db="EMBL/GenBank/DDBJ databases">
        <title>The hologenome of the rock-dwelling lichen Lasallia pustulata.</title>
        <authorList>
            <person name="Greshake Tzovaras B."/>
            <person name="Segers F."/>
            <person name="Bicker A."/>
            <person name="Dal Grande F."/>
            <person name="Otte J."/>
            <person name="Hankeln T."/>
            <person name="Schmitt I."/>
            <person name="Ebersberger I."/>
        </authorList>
    </citation>
    <scope>NUCLEOTIDE SEQUENCE [LARGE SCALE GENOMIC DNA]</scope>
    <source>
        <strain evidence="1">A1-1</strain>
    </source>
</reference>
<gene>
    <name evidence="1" type="ORF">FRX48_03516</name>
</gene>
<accession>A0A5M8PU43</accession>
<comment type="caution">
    <text evidence="1">The sequence shown here is derived from an EMBL/GenBank/DDBJ whole genome shotgun (WGS) entry which is preliminary data.</text>
</comment>
<proteinExistence type="predicted"/>
<protein>
    <submittedName>
        <fullName evidence="1">Uncharacterized protein</fullName>
    </submittedName>
</protein>
<evidence type="ECO:0000313" key="1">
    <source>
        <dbReference type="EMBL" id="KAA6412525.1"/>
    </source>
</evidence>
<dbReference type="Proteomes" id="UP000324767">
    <property type="component" value="Unassembled WGS sequence"/>
</dbReference>